<evidence type="ECO:0000313" key="2">
    <source>
        <dbReference type="Proteomes" id="UP001157167"/>
    </source>
</evidence>
<comment type="caution">
    <text evidence="1">The sequence shown here is derived from an EMBL/GenBank/DDBJ whole genome shotgun (WGS) entry which is preliminary data.</text>
</comment>
<reference evidence="2" key="1">
    <citation type="journal article" date="2019" name="Int. J. Syst. Evol. Microbiol.">
        <title>The Global Catalogue of Microorganisms (GCM) 10K type strain sequencing project: providing services to taxonomists for standard genome sequencing and annotation.</title>
        <authorList>
            <consortium name="The Broad Institute Genomics Platform"/>
            <consortium name="The Broad Institute Genome Sequencing Center for Infectious Disease"/>
            <person name="Wu L."/>
            <person name="Ma J."/>
        </authorList>
    </citation>
    <scope>NUCLEOTIDE SEQUENCE [LARGE SCALE GENOMIC DNA]</scope>
    <source>
        <strain evidence="2">NBRC 102407</strain>
    </source>
</reference>
<dbReference type="EMBL" id="BSPX01000009">
    <property type="protein sequence ID" value="GLT21485.1"/>
    <property type="molecule type" value="Genomic_DNA"/>
</dbReference>
<proteinExistence type="predicted"/>
<evidence type="ECO:0000313" key="1">
    <source>
        <dbReference type="EMBL" id="GLT21485.1"/>
    </source>
</evidence>
<gene>
    <name evidence="1" type="ORF">GCM10007933_09370</name>
</gene>
<dbReference type="Proteomes" id="UP001157167">
    <property type="component" value="Unassembled WGS sequence"/>
</dbReference>
<accession>A0ABQ6FA88</accession>
<keyword evidence="2" id="KW-1185">Reference proteome</keyword>
<sequence>MRGVWVYRSLFNEPETIGDFNRLEVWEAELSLELTEDNRIYGFLGERPEEAKGDEPYLTVDGRVEDGDPIRVSWRAKGKPGSEYDGWIYDYVGYLVPAWADATRPRAVIAGTVTRTVAHGKAPAGSVFSFYAVKKDFLEPRICIPLAKAVIDMMASAEHRHHHALWHGSRDEWAGLSAKKRAALQSLGWQPGPKDTERASLGPDRLTNGSGEDFLFMHRRMVGTVRALDPSARSWSRVPQPTFPVSFDAGTKATSAGNVDGNALPNAWVVPGDPNTTAWLVELRKTSTLYSRFTAWETLYTDPRYLATVSLAELGSRIEFTIHNWMHMRWASMPRDPNPDPAEHGLPVPVGRPPLDFDSKWLSPEYDYLGETFSSHVNPIFWRLHGWVDDRIEDWFRAQEGARPGVIKRMQIDGIDWFEADKRWVLVDEPWEGPRDLHHGHAEHGGGHGDLLLDVPTMQKALSVIYGPEPRTEPEITAAGPAMASSRATATWFKRVED</sequence>
<organism evidence="1 2">
    <name type="scientific">Zoogloea oryzae</name>
    <dbReference type="NCBI Taxonomy" id="310767"/>
    <lineage>
        <taxon>Bacteria</taxon>
        <taxon>Pseudomonadati</taxon>
        <taxon>Pseudomonadota</taxon>
        <taxon>Betaproteobacteria</taxon>
        <taxon>Rhodocyclales</taxon>
        <taxon>Zoogloeaceae</taxon>
        <taxon>Zoogloea</taxon>
    </lineage>
</organism>
<protein>
    <submittedName>
        <fullName evidence="1">Uncharacterized protein</fullName>
    </submittedName>
</protein>
<name>A0ABQ6FA88_9RHOO</name>